<dbReference type="PANTHER" id="PTHR43557:SF4">
    <property type="entry name" value="APOPTOSIS-INDUCING FACTOR 1, MITOCHONDRIAL"/>
    <property type="match status" value="1"/>
</dbReference>
<feature type="non-terminal residue" evidence="5">
    <location>
        <position position="1"/>
    </location>
</feature>
<dbReference type="CDD" id="cd09276">
    <property type="entry name" value="Rnase_HI_RT_non_LTR"/>
    <property type="match status" value="1"/>
</dbReference>
<dbReference type="Pfam" id="PF17906">
    <property type="entry name" value="HTH_48"/>
    <property type="match status" value="1"/>
</dbReference>
<protein>
    <recommendedName>
        <fullName evidence="4">RNase H type-1 domain-containing protein</fullName>
    </recommendedName>
</protein>
<dbReference type="Pfam" id="PF00075">
    <property type="entry name" value="RNase_H"/>
    <property type="match status" value="1"/>
</dbReference>
<reference evidence="5 6" key="1">
    <citation type="journal article" date="2022" name="Allergy">
        <title>Genome assembly and annotation of Periplaneta americana reveal a comprehensive cockroach allergen profile.</title>
        <authorList>
            <person name="Wang L."/>
            <person name="Xiong Q."/>
            <person name="Saelim N."/>
            <person name="Wang L."/>
            <person name="Nong W."/>
            <person name="Wan A.T."/>
            <person name="Shi M."/>
            <person name="Liu X."/>
            <person name="Cao Q."/>
            <person name="Hui J.H.L."/>
            <person name="Sookrung N."/>
            <person name="Leung T.F."/>
            <person name="Tungtrongchitr A."/>
            <person name="Tsui S.K.W."/>
        </authorList>
    </citation>
    <scope>NUCLEOTIDE SEQUENCE [LARGE SCALE GENOMIC DNA]</scope>
    <source>
        <strain evidence="5">PWHHKU_190912</strain>
    </source>
</reference>
<dbReference type="InterPro" id="IPR036188">
    <property type="entry name" value="FAD/NAD-bd_sf"/>
</dbReference>
<dbReference type="Proteomes" id="UP001148838">
    <property type="component" value="Unassembled WGS sequence"/>
</dbReference>
<keyword evidence="6" id="KW-1185">Reference proteome</keyword>
<evidence type="ECO:0000313" key="6">
    <source>
        <dbReference type="Proteomes" id="UP001148838"/>
    </source>
</evidence>
<dbReference type="PRINTS" id="PR00368">
    <property type="entry name" value="FADPNR"/>
</dbReference>
<dbReference type="InterPro" id="IPR002156">
    <property type="entry name" value="RNaseH_domain"/>
</dbReference>
<dbReference type="InterPro" id="IPR050446">
    <property type="entry name" value="FAD-oxidoreductase/Apoptosis"/>
</dbReference>
<organism evidence="5 6">
    <name type="scientific">Periplaneta americana</name>
    <name type="common">American cockroach</name>
    <name type="synonym">Blatta americana</name>
    <dbReference type="NCBI Taxonomy" id="6978"/>
    <lineage>
        <taxon>Eukaryota</taxon>
        <taxon>Metazoa</taxon>
        <taxon>Ecdysozoa</taxon>
        <taxon>Arthropoda</taxon>
        <taxon>Hexapoda</taxon>
        <taxon>Insecta</taxon>
        <taxon>Pterygota</taxon>
        <taxon>Neoptera</taxon>
        <taxon>Polyneoptera</taxon>
        <taxon>Dictyoptera</taxon>
        <taxon>Blattodea</taxon>
        <taxon>Blattoidea</taxon>
        <taxon>Blattidae</taxon>
        <taxon>Blattinae</taxon>
        <taxon>Periplaneta</taxon>
    </lineage>
</organism>
<dbReference type="Gene3D" id="3.30.420.10">
    <property type="entry name" value="Ribonuclease H-like superfamily/Ribonuclease H"/>
    <property type="match status" value="2"/>
</dbReference>
<dbReference type="InterPro" id="IPR001888">
    <property type="entry name" value="Transposase_1"/>
</dbReference>
<dbReference type="SUPFAM" id="SSF53098">
    <property type="entry name" value="Ribonuclease H-like"/>
    <property type="match status" value="1"/>
</dbReference>
<dbReference type="InterPro" id="IPR041426">
    <property type="entry name" value="Mos1_HTH"/>
</dbReference>
<dbReference type="Pfam" id="PF01359">
    <property type="entry name" value="Transposase_1"/>
    <property type="match status" value="1"/>
</dbReference>
<feature type="domain" description="RNase H type-1" evidence="4">
    <location>
        <begin position="526"/>
        <end position="657"/>
    </location>
</feature>
<comment type="caution">
    <text evidence="5">The sequence shown here is derived from an EMBL/GenBank/DDBJ whole genome shotgun (WGS) entry which is preliminary data.</text>
</comment>
<keyword evidence="3" id="KW-0560">Oxidoreductase</keyword>
<gene>
    <name evidence="5" type="ORF">ANN_18248</name>
</gene>
<evidence type="ECO:0000259" key="4">
    <source>
        <dbReference type="PROSITE" id="PS50879"/>
    </source>
</evidence>
<keyword evidence="1" id="KW-0285">Flavoprotein</keyword>
<dbReference type="Gene3D" id="1.10.10.1450">
    <property type="match status" value="1"/>
</dbReference>
<dbReference type="SUPFAM" id="SSF51905">
    <property type="entry name" value="FAD/NAD(P)-binding domain"/>
    <property type="match status" value="2"/>
</dbReference>
<keyword evidence="2" id="KW-0274">FAD</keyword>
<evidence type="ECO:0000256" key="1">
    <source>
        <dbReference type="ARBA" id="ARBA00022630"/>
    </source>
</evidence>
<dbReference type="PANTHER" id="PTHR43557">
    <property type="entry name" value="APOPTOSIS-INDUCING FACTOR 1"/>
    <property type="match status" value="1"/>
</dbReference>
<dbReference type="Pfam" id="PF07992">
    <property type="entry name" value="Pyr_redox_2"/>
    <property type="match status" value="2"/>
</dbReference>
<evidence type="ECO:0000256" key="2">
    <source>
        <dbReference type="ARBA" id="ARBA00022827"/>
    </source>
</evidence>
<dbReference type="InterPro" id="IPR036397">
    <property type="entry name" value="RNaseH_sf"/>
</dbReference>
<evidence type="ECO:0000256" key="3">
    <source>
        <dbReference type="ARBA" id="ARBA00023002"/>
    </source>
</evidence>
<dbReference type="EMBL" id="JAJSOF020000023">
    <property type="protein sequence ID" value="KAJ4435632.1"/>
    <property type="molecule type" value="Genomic_DNA"/>
</dbReference>
<accession>A0ABQ8SPJ9</accession>
<proteinExistence type="predicted"/>
<name>A0ABQ8SPJ9_PERAM</name>
<dbReference type="InterPro" id="IPR023753">
    <property type="entry name" value="FAD/NAD-binding_dom"/>
</dbReference>
<dbReference type="PROSITE" id="PS50879">
    <property type="entry name" value="RNASE_H_1"/>
    <property type="match status" value="1"/>
</dbReference>
<dbReference type="InterPro" id="IPR012337">
    <property type="entry name" value="RNaseH-like_sf"/>
</dbReference>
<dbReference type="Gene3D" id="3.50.50.60">
    <property type="entry name" value="FAD/NAD(P)-binding domain"/>
    <property type="match status" value="3"/>
</dbReference>
<evidence type="ECO:0000313" key="5">
    <source>
        <dbReference type="EMBL" id="KAJ4435632.1"/>
    </source>
</evidence>
<sequence length="1293" mass="145487">VIQRPNLRARPQYFCRLFATGSDDGKERALNSARPHRITRMYTSGTKGGKDDKPLGATKTVEECMKEKNQSSSKQPIGKEFKPVISIHPDKATIRPPDQECGKPHMMKDTPQPDCPYDDSQRKKYTKHLIGGLLLLLASVAGFSRKMTERMEQRYCIKFCQKLGDSQSQTIRKIQQVFGEDAMGVTQIKEWFNRFKDGRTSAESEQRCGRPQTARSAAVVERVRNLVMADRRLTVREIAEEVGVSKDSAHAILRNDLNMNRVAAKFVPKLLSPEQKDLHRDVAQDLLDTANTDPGFLNTVITGDESWVYGYDPETKTQWKHPESPRPKKARQVQSKIKVMLTVFFDVRGIVHHEYAPEGQTVTKEYYHDVLRRLRDAVRRKRPDMWTANNWHLHHDNAPAHSSQLIHTFLAKYGITTVRQTPYSPDLAPCDFWLFPKLKTPLKGSRFESREDIMRNATTELNTIPKEDFQRMGRRISMMNDIWTKKRNTLLVKEVLSFCSQKCVGHQCQHLTPCLMCKAINIRYPPQNWLHLYTDGSLISREQGAGAGVTCCLFSLYRSLGYGTTSFDGEIIAISESLRNLLCHISKFKNAVILSDSKAAILSIVSKHTPSSQTAEITEMLSQLISLNKRIVFQRIPSHCGILGNENADALAKKGSTATYRPVTKSTYYSVKRFIKSAYLDLNKQYLITQSQGKKWNSLHQNPQLIPDLPRKSSVAAFRLATGHDCLAKHLHRIGIYQSPICQLCNSNQEMDSEHLKICASVAERPRVITKFPGSSKDIPSSIPYLLIGGGTASFAAFRAIKSADSTAAVLVIDNDGYYPYMRPPLSKEMWFNDNAEATKKLKFKQWNGSERSLFYEPDDFYVDCTNLKNQVNGGVAVARGWTVKKIDAYEKKAILEDGYEISYDKCLIATGSKPRNLPLFENASQKIKDRVTLFRGIFDFEELEGIVTSGAKSVAVVGGGFLGSELACALARKIRYEILLLSARSSDLRIHQIFREPGNMGKVLPEYLSAWTTNKVRDEGVNVITNAEVEDVEFIKDRLILSLNDGSKVHGHRVSYIRKGSEKVTAAHLQQAPKYPPKVMFWGCFTHEGPGALIRIKGMMNSDKYIHLLETRIVPQLQKSFPDGRGVFQQDLAPCHTSRKTTEFFNKKNIQISADQVIVAVGAQPNTELAGSSDLEVDEEYGGFLVNAELMARSNLWSAGDCTCFYDVKLGRRRVEHHDHAVVSGRLAGENMTGAGISSHSSPSVHLNSCNDSGLKRLFLTRRPSMTHTCSIGFMSGLLAGHGRTWIPTSWR</sequence>